<dbReference type="Gene3D" id="3.40.50.620">
    <property type="entry name" value="HUPs"/>
    <property type="match status" value="1"/>
</dbReference>
<dbReference type="CDD" id="cd00517">
    <property type="entry name" value="ATPS"/>
    <property type="match status" value="1"/>
</dbReference>
<feature type="domain" description="Sulphate adenylyltransferase catalytic" evidence="9">
    <location>
        <begin position="171"/>
        <end position="380"/>
    </location>
</feature>
<dbReference type="NCBIfam" id="NF003166">
    <property type="entry name" value="PRK04149.1"/>
    <property type="match status" value="1"/>
</dbReference>
<dbReference type="GO" id="GO:0000103">
    <property type="term" value="P:sulfate assimilation"/>
    <property type="evidence" value="ECO:0007669"/>
    <property type="project" value="UniProtKB-UniRule"/>
</dbReference>
<evidence type="ECO:0000256" key="5">
    <source>
        <dbReference type="ARBA" id="ARBA00022840"/>
    </source>
</evidence>
<keyword evidence="4 8" id="KW-0547">Nucleotide-binding</keyword>
<dbReference type="GO" id="GO:0005524">
    <property type="term" value="F:ATP binding"/>
    <property type="evidence" value="ECO:0007669"/>
    <property type="project" value="UniProtKB-KW"/>
</dbReference>
<dbReference type="EC" id="2.7.7.4" evidence="8"/>
<name>A0AA45WMN2_9BACL</name>
<dbReference type="InterPro" id="IPR014729">
    <property type="entry name" value="Rossmann-like_a/b/a_fold"/>
</dbReference>
<comment type="catalytic activity">
    <reaction evidence="7 8">
        <text>sulfate + ATP + H(+) = adenosine 5'-phosphosulfate + diphosphate</text>
        <dbReference type="Rhea" id="RHEA:18133"/>
        <dbReference type="ChEBI" id="CHEBI:15378"/>
        <dbReference type="ChEBI" id="CHEBI:16189"/>
        <dbReference type="ChEBI" id="CHEBI:30616"/>
        <dbReference type="ChEBI" id="CHEBI:33019"/>
        <dbReference type="ChEBI" id="CHEBI:58243"/>
        <dbReference type="EC" id="2.7.7.4"/>
    </reaction>
</comment>
<dbReference type="InterPro" id="IPR020792">
    <property type="entry name" value="SO4_adenylyltransferase_pro"/>
</dbReference>
<dbReference type="GO" id="GO:0070814">
    <property type="term" value="P:hydrogen sulfide biosynthetic process"/>
    <property type="evidence" value="ECO:0007669"/>
    <property type="project" value="UniProtKB-UniRule"/>
</dbReference>
<proteinExistence type="inferred from homology"/>
<dbReference type="InterPro" id="IPR025980">
    <property type="entry name" value="ATP-Sase_PUA-like_dom"/>
</dbReference>
<gene>
    <name evidence="8" type="primary">sat</name>
    <name evidence="11" type="ORF">SAMN06265361_102647</name>
</gene>
<feature type="domain" description="ATP-sulfurylase PUA-like" evidence="10">
    <location>
        <begin position="5"/>
        <end position="163"/>
    </location>
</feature>
<dbReference type="PANTHER" id="PTHR43509">
    <property type="match status" value="1"/>
</dbReference>
<dbReference type="InterPro" id="IPR002650">
    <property type="entry name" value="Sulphate_adenylyltransferase"/>
</dbReference>
<dbReference type="HAMAP" id="MF_00066">
    <property type="entry name" value="Sulf_adenylyltr"/>
    <property type="match status" value="1"/>
</dbReference>
<evidence type="ECO:0000256" key="3">
    <source>
        <dbReference type="ARBA" id="ARBA00022695"/>
    </source>
</evidence>
<evidence type="ECO:0000256" key="6">
    <source>
        <dbReference type="ARBA" id="ARBA00037980"/>
    </source>
</evidence>
<dbReference type="SUPFAM" id="SSF52374">
    <property type="entry name" value="Nucleotidylyl transferase"/>
    <property type="match status" value="1"/>
</dbReference>
<keyword evidence="2 8" id="KW-0808">Transferase</keyword>
<dbReference type="Pfam" id="PF01747">
    <property type="entry name" value="ATP-sulfurylase"/>
    <property type="match status" value="1"/>
</dbReference>
<evidence type="ECO:0000259" key="10">
    <source>
        <dbReference type="Pfam" id="PF14306"/>
    </source>
</evidence>
<keyword evidence="3 8" id="KW-0548">Nucleotidyltransferase</keyword>
<comment type="pathway">
    <text evidence="1 8">Sulfur metabolism; hydrogen sulfide biosynthesis; sulfite from sulfate: step 1/3.</text>
</comment>
<comment type="similarity">
    <text evidence="6 8">Belongs to the sulfate adenylyltransferase family.</text>
</comment>
<evidence type="ECO:0000313" key="12">
    <source>
        <dbReference type="Proteomes" id="UP001157946"/>
    </source>
</evidence>
<dbReference type="InterPro" id="IPR015947">
    <property type="entry name" value="PUA-like_sf"/>
</dbReference>
<evidence type="ECO:0000256" key="2">
    <source>
        <dbReference type="ARBA" id="ARBA00022679"/>
    </source>
</evidence>
<evidence type="ECO:0000256" key="1">
    <source>
        <dbReference type="ARBA" id="ARBA00005048"/>
    </source>
</evidence>
<reference evidence="11" key="1">
    <citation type="submission" date="2017-05" db="EMBL/GenBank/DDBJ databases">
        <authorList>
            <person name="Varghese N."/>
            <person name="Submissions S."/>
        </authorList>
    </citation>
    <scope>NUCLEOTIDE SEQUENCE</scope>
    <source>
        <strain evidence="11">DSM 45262</strain>
    </source>
</reference>
<evidence type="ECO:0000259" key="9">
    <source>
        <dbReference type="Pfam" id="PF01747"/>
    </source>
</evidence>
<keyword evidence="5 8" id="KW-0067">ATP-binding</keyword>
<evidence type="ECO:0000256" key="4">
    <source>
        <dbReference type="ARBA" id="ARBA00022741"/>
    </source>
</evidence>
<sequence length="386" mass="43333">MAELIAPHGGRLVQRVATGAEKEKWLERAAAFPSISVGAVTLSDLHCLATGVFSPLTGFLNERDYQSVRDEMRLADGTVWSIPITLPIPEEKVAEVKRAEYVSLETETGALVAVVRVESVYRVDSELEASKVYQTVDRNHPGVARLTAQSNVYLGGEITLLERLDQGIFAKYAYDPADTRKMFEERGWRKVVGFQTRNPVHRAHEYIQKAALETVDGLFLHPLVGQTKSDDIPADVRLKSYEVILEHYYPRDRVMLGVFPAAMRYAGPREAIFHAMARKNYGCTHFIVGRDHAGVGDYYGTYDAQKIFSRFTPDELGITPLFFEHSFYCKKCAGMASYKTCPHGKEDHVILSGTKVRQMLREGTMPPPEFSRPEVVRVLIDGMKNA</sequence>
<dbReference type="PANTHER" id="PTHR43509:SF1">
    <property type="entry name" value="SULFATE ADENYLYLTRANSFERASE"/>
    <property type="match status" value="1"/>
</dbReference>
<organism evidence="11 12">
    <name type="scientific">Laceyella tengchongensis</name>
    <dbReference type="NCBI Taxonomy" id="574699"/>
    <lineage>
        <taxon>Bacteria</taxon>
        <taxon>Bacillati</taxon>
        <taxon>Bacillota</taxon>
        <taxon>Bacilli</taxon>
        <taxon>Bacillales</taxon>
        <taxon>Thermoactinomycetaceae</taxon>
        <taxon>Laceyella</taxon>
    </lineage>
</organism>
<evidence type="ECO:0000256" key="8">
    <source>
        <dbReference type="HAMAP-Rule" id="MF_00066"/>
    </source>
</evidence>
<evidence type="ECO:0000256" key="7">
    <source>
        <dbReference type="ARBA" id="ARBA00049370"/>
    </source>
</evidence>
<dbReference type="AlphaFoldDB" id="A0AA45WMN2"/>
<evidence type="ECO:0000313" key="11">
    <source>
        <dbReference type="EMBL" id="SMP14922.1"/>
    </source>
</evidence>
<dbReference type="SUPFAM" id="SSF88697">
    <property type="entry name" value="PUA domain-like"/>
    <property type="match status" value="1"/>
</dbReference>
<dbReference type="EMBL" id="FXTU01000002">
    <property type="protein sequence ID" value="SMP14922.1"/>
    <property type="molecule type" value="Genomic_DNA"/>
</dbReference>
<dbReference type="GO" id="GO:0004781">
    <property type="term" value="F:sulfate adenylyltransferase (ATP) activity"/>
    <property type="evidence" value="ECO:0007669"/>
    <property type="project" value="UniProtKB-UniRule"/>
</dbReference>
<dbReference type="Gene3D" id="3.10.400.10">
    <property type="entry name" value="Sulfate adenylyltransferase"/>
    <property type="match status" value="1"/>
</dbReference>
<dbReference type="RefSeq" id="WP_102993189.1">
    <property type="nucleotide sequence ID" value="NZ_FXTU01000002.1"/>
</dbReference>
<dbReference type="Pfam" id="PF14306">
    <property type="entry name" value="PUA_2"/>
    <property type="match status" value="1"/>
</dbReference>
<comment type="caution">
    <text evidence="11">The sequence shown here is derived from an EMBL/GenBank/DDBJ whole genome shotgun (WGS) entry which is preliminary data.</text>
</comment>
<dbReference type="NCBIfam" id="TIGR00339">
    <property type="entry name" value="sopT"/>
    <property type="match status" value="1"/>
</dbReference>
<dbReference type="Proteomes" id="UP001157946">
    <property type="component" value="Unassembled WGS sequence"/>
</dbReference>
<accession>A0AA45WMN2</accession>
<keyword evidence="12" id="KW-1185">Reference proteome</keyword>
<dbReference type="InterPro" id="IPR024951">
    <property type="entry name" value="Sulfurylase_cat_dom"/>
</dbReference>
<protein>
    <recommendedName>
        <fullName evidence="8">Sulfate adenylyltransferase</fullName>
        <ecNumber evidence="8">2.7.7.4</ecNumber>
    </recommendedName>
    <alternativeName>
        <fullName evidence="8">ATP-sulfurylase</fullName>
    </alternativeName>
    <alternativeName>
        <fullName evidence="8">Sulfate adenylate transferase</fullName>
        <shortName evidence="8">SAT</shortName>
    </alternativeName>
</protein>